<gene>
    <name evidence="1" type="ORF">F511_04231</name>
</gene>
<dbReference type="AlphaFoldDB" id="A0A2Z7BD13"/>
<protein>
    <submittedName>
        <fullName evidence="1">Uncharacterized protein</fullName>
    </submittedName>
</protein>
<keyword evidence="2" id="KW-1185">Reference proteome</keyword>
<organism evidence="1 2">
    <name type="scientific">Dorcoceras hygrometricum</name>
    <dbReference type="NCBI Taxonomy" id="472368"/>
    <lineage>
        <taxon>Eukaryota</taxon>
        <taxon>Viridiplantae</taxon>
        <taxon>Streptophyta</taxon>
        <taxon>Embryophyta</taxon>
        <taxon>Tracheophyta</taxon>
        <taxon>Spermatophyta</taxon>
        <taxon>Magnoliopsida</taxon>
        <taxon>eudicotyledons</taxon>
        <taxon>Gunneridae</taxon>
        <taxon>Pentapetalae</taxon>
        <taxon>asterids</taxon>
        <taxon>lamiids</taxon>
        <taxon>Lamiales</taxon>
        <taxon>Gesneriaceae</taxon>
        <taxon>Didymocarpoideae</taxon>
        <taxon>Trichosporeae</taxon>
        <taxon>Loxocarpinae</taxon>
        <taxon>Dorcoceras</taxon>
    </lineage>
</organism>
<dbReference type="EMBL" id="KV007024">
    <property type="protein sequence ID" value="KZV31917.1"/>
    <property type="molecule type" value="Genomic_DNA"/>
</dbReference>
<reference evidence="1 2" key="1">
    <citation type="journal article" date="2015" name="Proc. Natl. Acad. Sci. U.S.A.">
        <title>The resurrection genome of Boea hygrometrica: A blueprint for survival of dehydration.</title>
        <authorList>
            <person name="Xiao L."/>
            <person name="Yang G."/>
            <person name="Zhang L."/>
            <person name="Yang X."/>
            <person name="Zhao S."/>
            <person name="Ji Z."/>
            <person name="Zhou Q."/>
            <person name="Hu M."/>
            <person name="Wang Y."/>
            <person name="Chen M."/>
            <person name="Xu Y."/>
            <person name="Jin H."/>
            <person name="Xiao X."/>
            <person name="Hu G."/>
            <person name="Bao F."/>
            <person name="Hu Y."/>
            <person name="Wan P."/>
            <person name="Li L."/>
            <person name="Deng X."/>
            <person name="Kuang T."/>
            <person name="Xiang C."/>
            <person name="Zhu J.K."/>
            <person name="Oliver M.J."/>
            <person name="He Y."/>
        </authorList>
    </citation>
    <scope>NUCLEOTIDE SEQUENCE [LARGE SCALE GENOMIC DNA]</scope>
    <source>
        <strain evidence="2">cv. XS01</strain>
    </source>
</reference>
<accession>A0A2Z7BD13</accession>
<name>A0A2Z7BD13_9LAMI</name>
<proteinExistence type="predicted"/>
<dbReference type="Proteomes" id="UP000250235">
    <property type="component" value="Unassembled WGS sequence"/>
</dbReference>
<evidence type="ECO:0000313" key="1">
    <source>
        <dbReference type="EMBL" id="KZV31917.1"/>
    </source>
</evidence>
<evidence type="ECO:0000313" key="2">
    <source>
        <dbReference type="Proteomes" id="UP000250235"/>
    </source>
</evidence>
<sequence length="161" mass="18042">MPTAIVSSNDYTDAFAQLKASVDQISLDQVQTRFHIEKLKAALFTKISSLETAFLTRSDNQDRAVFVQTDVLRKEMQAQKAAKSQGLDVIRREVQDQKAALSNDMMEFRVQASLSYLNSLNTLIGALMPKGRKLVAAEVHRLLTIKTDMVEAVEVNLRGRE</sequence>